<dbReference type="EMBL" id="JBAKAR010000018">
    <property type="protein sequence ID" value="MEL0614706.1"/>
    <property type="molecule type" value="Genomic_DNA"/>
</dbReference>
<proteinExistence type="predicted"/>
<dbReference type="Gene3D" id="3.40.50.1820">
    <property type="entry name" value="alpha/beta hydrolase"/>
    <property type="match status" value="1"/>
</dbReference>
<comment type="caution">
    <text evidence="3">The sequence shown here is derived from an EMBL/GenBank/DDBJ whole genome shotgun (WGS) entry which is preliminary data.</text>
</comment>
<feature type="domain" description="Serine aminopeptidase S33" evidence="2">
    <location>
        <begin position="84"/>
        <end position="205"/>
    </location>
</feature>
<keyword evidence="3" id="KW-0378">Hydrolase</keyword>
<gene>
    <name evidence="3" type="ORF">V6242_16255</name>
</gene>
<name>A0ABU9G887_9GAMM</name>
<evidence type="ECO:0000256" key="1">
    <source>
        <dbReference type="SAM" id="SignalP"/>
    </source>
</evidence>
<protein>
    <submittedName>
        <fullName evidence="3">Alpha/beta fold hydrolase</fullName>
    </submittedName>
</protein>
<evidence type="ECO:0000313" key="3">
    <source>
        <dbReference type="EMBL" id="MEL0614706.1"/>
    </source>
</evidence>
<keyword evidence="4" id="KW-1185">Reference proteome</keyword>
<dbReference type="GO" id="GO:0016787">
    <property type="term" value="F:hydrolase activity"/>
    <property type="evidence" value="ECO:0007669"/>
    <property type="project" value="UniProtKB-KW"/>
</dbReference>
<organism evidence="3 4">
    <name type="scientific">Marinomonas arenicola</name>
    <dbReference type="NCBI Taxonomy" id="569601"/>
    <lineage>
        <taxon>Bacteria</taxon>
        <taxon>Pseudomonadati</taxon>
        <taxon>Pseudomonadota</taxon>
        <taxon>Gammaproteobacteria</taxon>
        <taxon>Oceanospirillales</taxon>
        <taxon>Oceanospirillaceae</taxon>
        <taxon>Marinomonas</taxon>
    </lineage>
</organism>
<dbReference type="InterPro" id="IPR029058">
    <property type="entry name" value="AB_hydrolase_fold"/>
</dbReference>
<dbReference type="Pfam" id="PF12146">
    <property type="entry name" value="Hydrolase_4"/>
    <property type="match status" value="1"/>
</dbReference>
<dbReference type="Proteomes" id="UP001379949">
    <property type="component" value="Unassembled WGS sequence"/>
</dbReference>
<keyword evidence="1" id="KW-0732">Signal</keyword>
<dbReference type="InterPro" id="IPR022742">
    <property type="entry name" value="Hydrolase_4"/>
</dbReference>
<sequence>MRQQIVFWCLCVMMFPVWAADGKDVFLSKSGEDFSTYESRARLFLSAHKEWINPQNSANELAAVMPFELRPDPQQCGTASTIGVLLSHGLSDSPFSVRDAALALQKACYQVRVILLPGHGTRSADLLQVNEEDWRTAFRDAADTFQKEVDVFYVGGFSTGGALAAEYAWHHPDAVSGVLLFSPLFKINSGIDWLSPLLSYFKDWLDNYPTDDFAKYASIPVPAIASAYRLAKEARNTLQDNPQPIPVFMALSEDDQTVDASVSESVFHEAMISPKSQMLLYSRLQGNANTDRVRIYNTNWPEQRILGLSHMSIHGDPNNPYYGANGSYRICGWYLDEPVKYQACRSDTNNWFGEKSAALSEKSDHAGRISWNPLFESLMKQVSNFIQATAYLE</sequence>
<dbReference type="RefSeq" id="WP_341568016.1">
    <property type="nucleotide sequence ID" value="NZ_JBAKAR010000018.1"/>
</dbReference>
<dbReference type="SUPFAM" id="SSF53474">
    <property type="entry name" value="alpha/beta-Hydrolases"/>
    <property type="match status" value="1"/>
</dbReference>
<feature type="signal peptide" evidence="1">
    <location>
        <begin position="1"/>
        <end position="19"/>
    </location>
</feature>
<reference evidence="3 4" key="1">
    <citation type="submission" date="2024-02" db="EMBL/GenBank/DDBJ databases">
        <title>Bacteria isolated from the canopy kelp, Nereocystis luetkeana.</title>
        <authorList>
            <person name="Pfister C.A."/>
            <person name="Younker I.T."/>
            <person name="Light S.H."/>
        </authorList>
    </citation>
    <scope>NUCLEOTIDE SEQUENCE [LARGE SCALE GENOMIC DNA]</scope>
    <source>
        <strain evidence="3 4">TI.4.07</strain>
    </source>
</reference>
<feature type="chain" id="PRO_5046513211" evidence="1">
    <location>
        <begin position="20"/>
        <end position="393"/>
    </location>
</feature>
<evidence type="ECO:0000313" key="4">
    <source>
        <dbReference type="Proteomes" id="UP001379949"/>
    </source>
</evidence>
<evidence type="ECO:0000259" key="2">
    <source>
        <dbReference type="Pfam" id="PF12146"/>
    </source>
</evidence>
<accession>A0ABU9G887</accession>